<protein>
    <submittedName>
        <fullName evidence="2">SBBP repeat-containing protein</fullName>
    </submittedName>
</protein>
<name>A0ABY7AAV5_9FIRM</name>
<dbReference type="PANTHER" id="PTHR35580">
    <property type="entry name" value="CELL SURFACE GLYCOPROTEIN (S-LAYER PROTEIN)-LIKE PROTEIN"/>
    <property type="match status" value="1"/>
</dbReference>
<dbReference type="PANTHER" id="PTHR35580:SF1">
    <property type="entry name" value="PHYTASE-LIKE DOMAIN-CONTAINING PROTEIN"/>
    <property type="match status" value="1"/>
</dbReference>
<dbReference type="Pfam" id="PF25778">
    <property type="entry name" value="DUF7948"/>
    <property type="match status" value="1"/>
</dbReference>
<dbReference type="InterPro" id="IPR010620">
    <property type="entry name" value="SBBP_repeat"/>
</dbReference>
<dbReference type="InterPro" id="IPR057708">
    <property type="entry name" value="DUF7948"/>
</dbReference>
<reference evidence="2" key="1">
    <citation type="submission" date="2022-11" db="EMBL/GenBank/DDBJ databases">
        <title>Lacrimispora xylanolytica sy1, complete genome.</title>
        <authorList>
            <person name="Choi S."/>
        </authorList>
    </citation>
    <scope>NUCLEOTIDE SEQUENCE</scope>
    <source>
        <strain evidence="2">Sy1</strain>
    </source>
</reference>
<dbReference type="SUPFAM" id="SSF101898">
    <property type="entry name" value="NHL repeat"/>
    <property type="match status" value="1"/>
</dbReference>
<evidence type="ECO:0000259" key="1">
    <source>
        <dbReference type="Pfam" id="PF25778"/>
    </source>
</evidence>
<evidence type="ECO:0000313" key="3">
    <source>
        <dbReference type="Proteomes" id="UP001163115"/>
    </source>
</evidence>
<gene>
    <name evidence="2" type="ORF">OW255_19435</name>
</gene>
<dbReference type="Proteomes" id="UP001163115">
    <property type="component" value="Chromosome"/>
</dbReference>
<evidence type="ECO:0000313" key="2">
    <source>
        <dbReference type="EMBL" id="WAJ23701.1"/>
    </source>
</evidence>
<proteinExistence type="predicted"/>
<dbReference type="RefSeq" id="WP_268115058.1">
    <property type="nucleotide sequence ID" value="NZ_CP113524.1"/>
</dbReference>
<dbReference type="InterPro" id="IPR052918">
    <property type="entry name" value="Motility_Chemotaxis_Reg"/>
</dbReference>
<keyword evidence="3" id="KW-1185">Reference proteome</keyword>
<dbReference type="Pfam" id="PF06739">
    <property type="entry name" value="SBBP"/>
    <property type="match status" value="3"/>
</dbReference>
<feature type="domain" description="DUF7948" evidence="1">
    <location>
        <begin position="20"/>
        <end position="238"/>
    </location>
</feature>
<organism evidence="2 3">
    <name type="scientific">Lacrimispora xylanolytica</name>
    <dbReference type="NCBI Taxonomy" id="29375"/>
    <lineage>
        <taxon>Bacteria</taxon>
        <taxon>Bacillati</taxon>
        <taxon>Bacillota</taxon>
        <taxon>Clostridia</taxon>
        <taxon>Lachnospirales</taxon>
        <taxon>Lachnospiraceae</taxon>
        <taxon>Lacrimispora</taxon>
    </lineage>
</organism>
<dbReference type="EMBL" id="CP113524">
    <property type="protein sequence ID" value="WAJ23701.1"/>
    <property type="molecule type" value="Genomic_DNA"/>
</dbReference>
<accession>A0ABY7AAV5</accession>
<sequence>MQNIVTNSLNEYRTKLPLSFIKNNGQEDSRALFTTNHKGRRLFFSSDRITLVELEPIEEALPEPDDLPELPTESKVPRNGVAVELSFVNANQNLTPEGVLPQPGYHHFYKGNDSSKWSNGVPHYKELRYPAVWEGVDLEISGNQNGMKMNWVLDRPDRSSSILLHWEGADSLELDVTGNLLVHHALGTLTDLSPIAYQEIDGARKPVGCAYRLFGNFELGFELTGNYLEDIPLIIDPILTYASYLGGSLTETGRGTAVDTQGCAYVTGTTTSVDFPVTPGAFQTTYGGDTDAFVTKFASNGASLIYSTYIGGSGIEADNFISLDTEGCAYITGGTTSADFPITPGAFQTTAGRIYVTKLAPDGGSLIYSTFLGSTASGNGNGIAVDSQGHAYVAGYTSDLNFPVTPGAFQTTYFGFQSGFITKLSSDGGSLIYSTYLEGSGQDVINDIAVDAQDYAYVTGITSSIDFPVTPGAFQTTSTVNSAFITKLALDGSALIYSTYLSGSSVTNGQSISVDSNGNAFVTGFVNGPGFPVTPGAFQTISPGGSLSTFISKLSPGGDSLIASTFLGGNGSEINRGGTVDAQGRIFSTGSTSSPNFPLTPDVIPSVSDGSSNIYISILSPDLTQLLVSYCLGSGVGYSIATGPEGAVYATGQTLSTEFPATPGAFQTTLNGASDAFVTKTGFAFYRQASVEIDGLF</sequence>